<name>X1IRM1_9ZZZZ</name>
<comment type="caution">
    <text evidence="1">The sequence shown here is derived from an EMBL/GenBank/DDBJ whole genome shotgun (WGS) entry which is preliminary data.</text>
</comment>
<gene>
    <name evidence="1" type="ORF">S03H2_57841</name>
</gene>
<evidence type="ECO:0000313" key="1">
    <source>
        <dbReference type="EMBL" id="GAH84372.1"/>
    </source>
</evidence>
<proteinExistence type="predicted"/>
<protein>
    <submittedName>
        <fullName evidence="1">Uncharacterized protein</fullName>
    </submittedName>
</protein>
<dbReference type="AlphaFoldDB" id="X1IRM1"/>
<feature type="non-terminal residue" evidence="1">
    <location>
        <position position="122"/>
    </location>
</feature>
<reference evidence="1" key="1">
    <citation type="journal article" date="2014" name="Front. Microbiol.">
        <title>High frequency of phylogenetically diverse reductive dehalogenase-homologous genes in deep subseafloor sedimentary metagenomes.</title>
        <authorList>
            <person name="Kawai M."/>
            <person name="Futagami T."/>
            <person name="Toyoda A."/>
            <person name="Takaki Y."/>
            <person name="Nishi S."/>
            <person name="Hori S."/>
            <person name="Arai W."/>
            <person name="Tsubouchi T."/>
            <person name="Morono Y."/>
            <person name="Uchiyama I."/>
            <person name="Ito T."/>
            <person name="Fujiyama A."/>
            <person name="Inagaki F."/>
            <person name="Takami H."/>
        </authorList>
    </citation>
    <scope>NUCLEOTIDE SEQUENCE</scope>
    <source>
        <strain evidence="1">Expedition CK06-06</strain>
    </source>
</reference>
<organism evidence="1">
    <name type="scientific">marine sediment metagenome</name>
    <dbReference type="NCBI Taxonomy" id="412755"/>
    <lineage>
        <taxon>unclassified sequences</taxon>
        <taxon>metagenomes</taxon>
        <taxon>ecological metagenomes</taxon>
    </lineage>
</organism>
<dbReference type="EMBL" id="BARU01037089">
    <property type="protein sequence ID" value="GAH84372.1"/>
    <property type="molecule type" value="Genomic_DNA"/>
</dbReference>
<accession>X1IRM1</accession>
<sequence>MSTVFQTIVTVPKDFIEKELEKILDWNLGLSVKLENNRFIFWAKNYPNPGLEQIINYSEKHRDFVFETESTCEMEPELAEIYTISNGEIISQQKNTWFNFIYESEPKNRLGVESVLQFEEEA</sequence>